<proteinExistence type="predicted"/>
<accession>X1TYI6</accession>
<protein>
    <recommendedName>
        <fullName evidence="2">Bacterial transcriptional activator domain-containing protein</fullName>
    </recommendedName>
</protein>
<organism evidence="1">
    <name type="scientific">marine sediment metagenome</name>
    <dbReference type="NCBI Taxonomy" id="412755"/>
    <lineage>
        <taxon>unclassified sequences</taxon>
        <taxon>metagenomes</taxon>
        <taxon>ecological metagenomes</taxon>
    </lineage>
</organism>
<dbReference type="AlphaFoldDB" id="X1TYI6"/>
<dbReference type="EMBL" id="BARW01008511">
    <property type="protein sequence ID" value="GAI85099.1"/>
    <property type="molecule type" value="Genomic_DNA"/>
</dbReference>
<feature type="non-terminal residue" evidence="1">
    <location>
        <position position="1"/>
    </location>
</feature>
<name>X1TYI6_9ZZZZ</name>
<reference evidence="1" key="1">
    <citation type="journal article" date="2014" name="Front. Microbiol.">
        <title>High frequency of phylogenetically diverse reductive dehalogenase-homologous genes in deep subseafloor sedimentary metagenomes.</title>
        <authorList>
            <person name="Kawai M."/>
            <person name="Futagami T."/>
            <person name="Toyoda A."/>
            <person name="Takaki Y."/>
            <person name="Nishi S."/>
            <person name="Hori S."/>
            <person name="Arai W."/>
            <person name="Tsubouchi T."/>
            <person name="Morono Y."/>
            <person name="Uchiyama I."/>
            <person name="Ito T."/>
            <person name="Fujiyama A."/>
            <person name="Inagaki F."/>
            <person name="Takami H."/>
        </authorList>
    </citation>
    <scope>NUCLEOTIDE SEQUENCE</scope>
    <source>
        <strain evidence="1">Expedition CK06-06</strain>
    </source>
</reference>
<evidence type="ECO:0000313" key="1">
    <source>
        <dbReference type="EMBL" id="GAI85099.1"/>
    </source>
</evidence>
<comment type="caution">
    <text evidence="1">The sequence shown here is derived from an EMBL/GenBank/DDBJ whole genome shotgun (WGS) entry which is preliminary data.</text>
</comment>
<sequence length="66" mass="7769">GMIEEKAGNDRQAYESFEKSFQVYRAMHLYRDAAGVLPYLISLAERLGKDEEALEYRQLQEQLQDR</sequence>
<gene>
    <name evidence="1" type="ORF">S12H4_17418</name>
</gene>
<evidence type="ECO:0008006" key="2">
    <source>
        <dbReference type="Google" id="ProtNLM"/>
    </source>
</evidence>